<dbReference type="GO" id="GO:0008270">
    <property type="term" value="F:zinc ion binding"/>
    <property type="evidence" value="ECO:0007669"/>
    <property type="project" value="UniProtKB-KW"/>
</dbReference>
<dbReference type="SMART" id="SM00355">
    <property type="entry name" value="ZnF_C2H2"/>
    <property type="match status" value="7"/>
</dbReference>
<protein>
    <recommendedName>
        <fullName evidence="4">Protein hunchback</fullName>
    </recommendedName>
</protein>
<evidence type="ECO:0000256" key="4">
    <source>
        <dbReference type="ARBA" id="ARBA00013638"/>
    </source>
</evidence>
<dbReference type="PANTHER" id="PTHR24392:SF49">
    <property type="entry name" value="PROTEIN HUNCHBACK"/>
    <property type="match status" value="1"/>
</dbReference>
<evidence type="ECO:0000256" key="11">
    <source>
        <dbReference type="ARBA" id="ARBA00023125"/>
    </source>
</evidence>
<dbReference type="Gene3D" id="3.30.160.60">
    <property type="entry name" value="Classic Zinc Finger"/>
    <property type="match status" value="3"/>
</dbReference>
<evidence type="ECO:0000256" key="5">
    <source>
        <dbReference type="ARBA" id="ARBA00022473"/>
    </source>
</evidence>
<feature type="region of interest" description="Disordered" evidence="13">
    <location>
        <begin position="540"/>
        <end position="619"/>
    </location>
</feature>
<dbReference type="GO" id="GO:0035282">
    <property type="term" value="P:segmentation"/>
    <property type="evidence" value="ECO:0007669"/>
    <property type="project" value="UniProtKB-KW"/>
</dbReference>
<sequence>MTDDDYETKNTAGQQLKLREKPSLAKVAKSQGQTGALCDTQGVQGRRQNSAAVGGPRRPCKASIPSVQKTRVEISNGMGKANSLGLDSRMHSRNRSPCTGFISRCSNLRMMSLMTSDAPQMSPAPNNAGPRQPPFHGFPLFAPNQFQMDFERAAHDSGSPQLPNYKGMLSVLPTAPGAHPFDLERVFKMENFALNFQRASALKDEGRMRDFHPRRGSSGSPPTPPRSPGERRYGQPPRPSSVPVNGSPKKTPTSSSHDAVLNHRPESSPPSSSCDGPDSSTAPTYAPHSDVSSSSGTRLTSSGGQPFTDPSADCQICGIECKDKDSLYMHLTSEHGGQGLTPSSLAPSSPASPRSTADRSPAEKEPDSAMDCGEENEEFMQEIRTPKVSSSGKVKVFKCKQCGYVAITKSDFWEHSRIHIKPDKLLQCPKCPFVSEYKHHLEYHLRNHFNSKPFRCSRCNYTCVNKSMLNSHMKSHSAVYQYRCGDCSYATKYCHSLKLHLRKYGHKPDVVLNPDGTPNPLPIIDVYGTRRGPKIKKVWSEGDENGMPIFPSATTSSATPTTPTTSSSSPDTPVKMESSTPYITSPKRSEKTPSSANPLEFSPVDDLKPIKPSQPPRGTLRCNLCPFVSADREQFSWHLMDHAREERLREEGIVQPSREPSVEPTRATSPTNTHKNAVVALDLTKSSLVPEEGSAKPTGPKRDRRKGRAVKLDQIAWKLREDEEHNGSSEYRCEWCDISFKEVLMYTLHMGYHGYSDPFTCNMCGQKNDDKRDDM</sequence>
<feature type="compositionally biased region" description="Low complexity" evidence="13">
    <location>
        <begin position="551"/>
        <end position="570"/>
    </location>
</feature>
<dbReference type="FunFam" id="3.30.160.60:FF:001301">
    <property type="entry name" value="Blast:Protein hunchback"/>
    <property type="match status" value="1"/>
</dbReference>
<gene>
    <name evidence="15" type="ORF">CTOB1V02_LOCUS4563</name>
</gene>
<evidence type="ECO:0000313" key="15">
    <source>
        <dbReference type="EMBL" id="CAD7226647.1"/>
    </source>
</evidence>
<evidence type="ECO:0000256" key="1">
    <source>
        <dbReference type="ARBA" id="ARBA00003983"/>
    </source>
</evidence>
<keyword evidence="5" id="KW-0217">Developmental protein</keyword>
<evidence type="ECO:0000256" key="12">
    <source>
        <dbReference type="ARBA" id="ARBA00023242"/>
    </source>
</evidence>
<evidence type="ECO:0000256" key="9">
    <source>
        <dbReference type="ARBA" id="ARBA00022771"/>
    </source>
</evidence>
<feature type="compositionally biased region" description="Polar residues" evidence="13">
    <location>
        <begin position="41"/>
        <end position="51"/>
    </location>
</feature>
<feature type="domain" description="C2H2-type" evidence="14">
    <location>
        <begin position="397"/>
        <end position="424"/>
    </location>
</feature>
<accession>A0A7R8WA81</accession>
<dbReference type="FunFam" id="3.30.160.60:FF:001482">
    <property type="entry name" value="Hunchback"/>
    <property type="match status" value="1"/>
</dbReference>
<feature type="compositionally biased region" description="Polar residues" evidence="13">
    <location>
        <begin position="242"/>
        <end position="257"/>
    </location>
</feature>
<dbReference type="InterPro" id="IPR013087">
    <property type="entry name" value="Znf_C2H2_type"/>
</dbReference>
<organism evidence="15">
    <name type="scientific">Cyprideis torosa</name>
    <dbReference type="NCBI Taxonomy" id="163714"/>
    <lineage>
        <taxon>Eukaryota</taxon>
        <taxon>Metazoa</taxon>
        <taxon>Ecdysozoa</taxon>
        <taxon>Arthropoda</taxon>
        <taxon>Crustacea</taxon>
        <taxon>Oligostraca</taxon>
        <taxon>Ostracoda</taxon>
        <taxon>Podocopa</taxon>
        <taxon>Podocopida</taxon>
        <taxon>Cytherocopina</taxon>
        <taxon>Cytheroidea</taxon>
        <taxon>Cytherideidae</taxon>
        <taxon>Cyprideis</taxon>
    </lineage>
</organism>
<dbReference type="GO" id="GO:0000122">
    <property type="term" value="P:negative regulation of transcription by RNA polymerase II"/>
    <property type="evidence" value="ECO:0007669"/>
    <property type="project" value="UniProtKB-ARBA"/>
</dbReference>
<proteinExistence type="inferred from homology"/>
<feature type="region of interest" description="Disordered" evidence="13">
    <location>
        <begin position="204"/>
        <end position="309"/>
    </location>
</feature>
<dbReference type="SUPFAM" id="SSF57667">
    <property type="entry name" value="beta-beta-alpha zinc fingers"/>
    <property type="match status" value="3"/>
</dbReference>
<comment type="subcellular location">
    <subcellularLocation>
        <location evidence="2">Nucleus</location>
    </subcellularLocation>
</comment>
<feature type="domain" description="C2H2-type" evidence="14">
    <location>
        <begin position="454"/>
        <end position="481"/>
    </location>
</feature>
<feature type="region of interest" description="Disordered" evidence="13">
    <location>
        <begin position="687"/>
        <end position="708"/>
    </location>
</feature>
<dbReference type="OrthoDB" id="10015593at2759"/>
<feature type="compositionally biased region" description="Basic and acidic residues" evidence="13">
    <location>
        <begin position="204"/>
        <end position="213"/>
    </location>
</feature>
<feature type="region of interest" description="Disordered" evidence="13">
    <location>
        <begin position="1"/>
        <end position="64"/>
    </location>
</feature>
<dbReference type="GO" id="GO:0005634">
    <property type="term" value="C:nucleus"/>
    <property type="evidence" value="ECO:0007669"/>
    <property type="project" value="UniProtKB-SubCell"/>
</dbReference>
<evidence type="ECO:0000256" key="7">
    <source>
        <dbReference type="ARBA" id="ARBA00022723"/>
    </source>
</evidence>
<keyword evidence="12" id="KW-0539">Nucleus</keyword>
<reference evidence="15" key="1">
    <citation type="submission" date="2020-11" db="EMBL/GenBank/DDBJ databases">
        <authorList>
            <person name="Tran Van P."/>
        </authorList>
    </citation>
    <scope>NUCLEOTIDE SEQUENCE</scope>
</reference>
<evidence type="ECO:0000256" key="6">
    <source>
        <dbReference type="ARBA" id="ARBA00022492"/>
    </source>
</evidence>
<keyword evidence="11" id="KW-0238">DNA-binding</keyword>
<dbReference type="PROSITE" id="PS00028">
    <property type="entry name" value="ZINC_FINGER_C2H2_1"/>
    <property type="match status" value="3"/>
</dbReference>
<evidence type="ECO:0000256" key="10">
    <source>
        <dbReference type="ARBA" id="ARBA00022833"/>
    </source>
</evidence>
<dbReference type="GO" id="GO:0040034">
    <property type="term" value="P:regulation of development, heterochronic"/>
    <property type="evidence" value="ECO:0007669"/>
    <property type="project" value="UniProtKB-ARBA"/>
</dbReference>
<feature type="domain" description="C2H2-type" evidence="14">
    <location>
        <begin position="426"/>
        <end position="453"/>
    </location>
</feature>
<evidence type="ECO:0000256" key="3">
    <source>
        <dbReference type="ARBA" id="ARBA00007746"/>
    </source>
</evidence>
<name>A0A7R8WA81_9CRUS</name>
<feature type="compositionally biased region" description="Low complexity" evidence="13">
    <location>
        <begin position="292"/>
        <end position="304"/>
    </location>
</feature>
<comment type="similarity">
    <text evidence="3">Belongs to the hunchback C2H2-type zinc-finger protein family.</text>
</comment>
<evidence type="ECO:0000256" key="2">
    <source>
        <dbReference type="ARBA" id="ARBA00004123"/>
    </source>
</evidence>
<keyword evidence="9" id="KW-0863">Zinc-finger</keyword>
<dbReference type="PANTHER" id="PTHR24392">
    <property type="entry name" value="ZINC FINGER PROTEIN"/>
    <property type="match status" value="1"/>
</dbReference>
<dbReference type="InterPro" id="IPR036236">
    <property type="entry name" value="Znf_C2H2_sf"/>
</dbReference>
<evidence type="ECO:0000259" key="14">
    <source>
        <dbReference type="PROSITE" id="PS50157"/>
    </source>
</evidence>
<keyword evidence="6" id="KW-0302">Gap protein</keyword>
<keyword evidence="10" id="KW-0862">Zinc</keyword>
<feature type="region of interest" description="Disordered" evidence="13">
    <location>
        <begin position="332"/>
        <end position="370"/>
    </location>
</feature>
<keyword evidence="8" id="KW-0677">Repeat</keyword>
<dbReference type="AlphaFoldDB" id="A0A7R8WA81"/>
<dbReference type="PROSITE" id="PS50157">
    <property type="entry name" value="ZINC_FINGER_C2H2_2"/>
    <property type="match status" value="4"/>
</dbReference>
<dbReference type="GO" id="GO:0000977">
    <property type="term" value="F:RNA polymerase II transcription regulatory region sequence-specific DNA binding"/>
    <property type="evidence" value="ECO:0007669"/>
    <property type="project" value="UniProtKB-ARBA"/>
</dbReference>
<feature type="compositionally biased region" description="Low complexity" evidence="13">
    <location>
        <begin position="269"/>
        <end position="280"/>
    </location>
</feature>
<feature type="domain" description="C2H2-type" evidence="14">
    <location>
        <begin position="731"/>
        <end position="758"/>
    </location>
</feature>
<dbReference type="EMBL" id="OB660883">
    <property type="protein sequence ID" value="CAD7226647.1"/>
    <property type="molecule type" value="Genomic_DNA"/>
</dbReference>
<feature type="compositionally biased region" description="Basic and acidic residues" evidence="13">
    <location>
        <begin position="356"/>
        <end position="367"/>
    </location>
</feature>
<comment type="function">
    <text evidence="1">Gap class segmentation protein that controls development of head structures.</text>
</comment>
<evidence type="ECO:0000256" key="8">
    <source>
        <dbReference type="ARBA" id="ARBA00022737"/>
    </source>
</evidence>
<keyword evidence="7" id="KW-0479">Metal-binding</keyword>
<evidence type="ECO:0000256" key="13">
    <source>
        <dbReference type="SAM" id="MobiDB-lite"/>
    </source>
</evidence>
<feature type="compositionally biased region" description="Low complexity" evidence="13">
    <location>
        <begin position="340"/>
        <end position="355"/>
    </location>
</feature>